<evidence type="ECO:0000256" key="1">
    <source>
        <dbReference type="SAM" id="MobiDB-lite"/>
    </source>
</evidence>
<keyword evidence="3" id="KW-1185">Reference proteome</keyword>
<dbReference type="EMBL" id="JASDAP010000015">
    <property type="protein sequence ID" value="KAK1891382.1"/>
    <property type="molecule type" value="Genomic_DNA"/>
</dbReference>
<protein>
    <submittedName>
        <fullName evidence="2">Respiratory nitrate reductase 1 alpha chain</fullName>
    </submittedName>
</protein>
<gene>
    <name evidence="2" type="ORF">KUDE01_010210</name>
</gene>
<feature type="region of interest" description="Disordered" evidence="1">
    <location>
        <begin position="1"/>
        <end position="53"/>
    </location>
</feature>
<organism evidence="2 3">
    <name type="scientific">Dissostichus eleginoides</name>
    <name type="common">Patagonian toothfish</name>
    <name type="synonym">Dissostichus amissus</name>
    <dbReference type="NCBI Taxonomy" id="100907"/>
    <lineage>
        <taxon>Eukaryota</taxon>
        <taxon>Metazoa</taxon>
        <taxon>Chordata</taxon>
        <taxon>Craniata</taxon>
        <taxon>Vertebrata</taxon>
        <taxon>Euteleostomi</taxon>
        <taxon>Actinopterygii</taxon>
        <taxon>Neopterygii</taxon>
        <taxon>Teleostei</taxon>
        <taxon>Neoteleostei</taxon>
        <taxon>Acanthomorphata</taxon>
        <taxon>Eupercaria</taxon>
        <taxon>Perciformes</taxon>
        <taxon>Notothenioidei</taxon>
        <taxon>Nototheniidae</taxon>
        <taxon>Dissostichus</taxon>
    </lineage>
</organism>
<evidence type="ECO:0000313" key="2">
    <source>
        <dbReference type="EMBL" id="KAK1891382.1"/>
    </source>
</evidence>
<evidence type="ECO:0000313" key="3">
    <source>
        <dbReference type="Proteomes" id="UP001228049"/>
    </source>
</evidence>
<feature type="compositionally biased region" description="Basic and acidic residues" evidence="1">
    <location>
        <begin position="12"/>
        <end position="26"/>
    </location>
</feature>
<reference evidence="2" key="1">
    <citation type="submission" date="2023-04" db="EMBL/GenBank/DDBJ databases">
        <title>Chromosome-level genome of Chaenocephalus aceratus.</title>
        <authorList>
            <person name="Park H."/>
        </authorList>
    </citation>
    <scope>NUCLEOTIDE SEQUENCE</scope>
    <source>
        <strain evidence="2">DE</strain>
        <tissue evidence="2">Muscle</tissue>
    </source>
</reference>
<comment type="caution">
    <text evidence="2">The sequence shown here is derived from an EMBL/GenBank/DDBJ whole genome shotgun (WGS) entry which is preliminary data.</text>
</comment>
<name>A0AAD9F703_DISEL</name>
<sequence length="71" mass="7645">MTARQPLASGLDTERSGRNVDPDAARAHHQSHSAGQTESKWDTLGPQTDKRLNGTTEAAIVLLRTIALLPL</sequence>
<proteinExistence type="predicted"/>
<dbReference type="Proteomes" id="UP001228049">
    <property type="component" value="Unassembled WGS sequence"/>
</dbReference>
<dbReference type="AlphaFoldDB" id="A0AAD9F703"/>
<accession>A0AAD9F703</accession>